<dbReference type="CDD" id="cd00077">
    <property type="entry name" value="HDc"/>
    <property type="match status" value="1"/>
</dbReference>
<dbReference type="EMBL" id="CP032416">
    <property type="protein sequence ID" value="AYD40747.1"/>
    <property type="molecule type" value="Genomic_DNA"/>
</dbReference>
<evidence type="ECO:0000313" key="2">
    <source>
        <dbReference type="EMBL" id="AYD40747.1"/>
    </source>
</evidence>
<dbReference type="InterPro" id="IPR037522">
    <property type="entry name" value="HD_GYP_dom"/>
</dbReference>
<dbReference type="SUPFAM" id="SSF109604">
    <property type="entry name" value="HD-domain/PDEase-like"/>
    <property type="match status" value="1"/>
</dbReference>
<dbReference type="Pfam" id="PF13487">
    <property type="entry name" value="HD_5"/>
    <property type="match status" value="1"/>
</dbReference>
<evidence type="ECO:0000259" key="1">
    <source>
        <dbReference type="PROSITE" id="PS51832"/>
    </source>
</evidence>
<name>A0A386H4T8_9CLOT</name>
<proteinExistence type="predicted"/>
<dbReference type="AlphaFoldDB" id="A0A386H4T8"/>
<dbReference type="OrthoDB" id="9804747at2"/>
<dbReference type="RefSeq" id="WP_119972999.1">
    <property type="nucleotide sequence ID" value="NZ_CP032416.1"/>
</dbReference>
<dbReference type="PANTHER" id="PTHR43155">
    <property type="entry name" value="CYCLIC DI-GMP PHOSPHODIESTERASE PA4108-RELATED"/>
    <property type="match status" value="1"/>
</dbReference>
<dbReference type="Proteomes" id="UP000266301">
    <property type="component" value="Chromosome"/>
</dbReference>
<protein>
    <submittedName>
        <fullName evidence="2">HD-GYP domain-containing protein</fullName>
    </submittedName>
</protein>
<dbReference type="PANTHER" id="PTHR43155:SF2">
    <property type="entry name" value="CYCLIC DI-GMP PHOSPHODIESTERASE PA4108"/>
    <property type="match status" value="1"/>
</dbReference>
<gene>
    <name evidence="2" type="ORF">D4Z93_09475</name>
</gene>
<dbReference type="Gene3D" id="1.10.3210.10">
    <property type="entry name" value="Hypothetical protein af1432"/>
    <property type="match status" value="1"/>
</dbReference>
<accession>A0A386H4T8</accession>
<evidence type="ECO:0000313" key="3">
    <source>
        <dbReference type="Proteomes" id="UP000266301"/>
    </source>
</evidence>
<dbReference type="InterPro" id="IPR003607">
    <property type="entry name" value="HD/PDEase_dom"/>
</dbReference>
<reference evidence="2 3" key="1">
    <citation type="journal article" date="2019" name="Int. J. Syst. Evol. Microbiol.">
        <title>Clostridium fermenticellae sp. nov., isolated from the mud in a fermentation cellar for the production of the Chinese liquor, baijiu.</title>
        <authorList>
            <person name="Xu P.X."/>
            <person name="Chai L.J."/>
            <person name="Qiu T."/>
            <person name="Zhang X.J."/>
            <person name="Lu Z.M."/>
            <person name="Xiao C."/>
            <person name="Wang S.T."/>
            <person name="Shen C.H."/>
            <person name="Shi J.S."/>
            <person name="Xu Z.H."/>
        </authorList>
    </citation>
    <scope>NUCLEOTIDE SEQUENCE [LARGE SCALE GENOMIC DNA]</scope>
    <source>
        <strain evidence="2 3">JN500901</strain>
    </source>
</reference>
<feature type="domain" description="HD-GYP" evidence="1">
    <location>
        <begin position="131"/>
        <end position="327"/>
    </location>
</feature>
<sequence>MSFKKKSLPINELVPGMISASNITFEGRILIAKNVCITEQVIEKLKKNYIVDSVYIYINNPSIQDNSYETDITEKKQSYKQFKRLKGKSTQELENTFNEFSSNLKDIFDDISNLKVPKIDSIRIFSKRIQREIKSTGIVIKNIVFFGSKGDPIYRHSINVSAISYILGKWLNFSEKELNLLTYSAIFHDFGKIQLSNELINKYPNLVSSEHEIYKSHVVLGYNFVKQIPYLNFSVSYGVLMHHENMDGSGYPLGIKEDKIHKFAKVIAIADLFDNISSNRYIKKPNGPFETLKFIQQEGLGKLNCEYCNVFLNHIINYYMGENVILNDNKSFKILKIDINNLTRPLLFGDNGFLDLKNEKNLYVKKLVL</sequence>
<dbReference type="PROSITE" id="PS51832">
    <property type="entry name" value="HD_GYP"/>
    <property type="match status" value="1"/>
</dbReference>
<dbReference type="SMART" id="SM00471">
    <property type="entry name" value="HDc"/>
    <property type="match status" value="1"/>
</dbReference>
<organism evidence="2 3">
    <name type="scientific">Clostridium fermenticellae</name>
    <dbReference type="NCBI Taxonomy" id="2068654"/>
    <lineage>
        <taxon>Bacteria</taxon>
        <taxon>Bacillati</taxon>
        <taxon>Bacillota</taxon>
        <taxon>Clostridia</taxon>
        <taxon>Eubacteriales</taxon>
        <taxon>Clostridiaceae</taxon>
        <taxon>Clostridium</taxon>
    </lineage>
</organism>
<keyword evidence="3" id="KW-1185">Reference proteome</keyword>
<dbReference type="KEGG" id="cfer:D4Z93_09475"/>